<sequence>MTDLAKANKEYFDKLASEANLPPEWQEVSDMISRELRKRLDWIGVNWASPSSSDSDHEVRFLDYACGSGSMTRAFAPYITTAIGIDLSPNMIKLFSQLAEASGLPSSHITAVVGDLLSSPPTENVCTPEFHDFGLAAIGLGFHHFGDQAAALQRLAERLRPGGVLLIVDLRGDHPMHGKGHPAMKTIHKGGFEEEEVKELFEGVGLVEFGFQTLPEKMRMKKGDSTFEREVFVAKGRKPG</sequence>
<reference evidence="1" key="1">
    <citation type="submission" date="2024-09" db="EMBL/GenBank/DDBJ databases">
        <title>Black Yeasts Isolated from many extreme environments.</title>
        <authorList>
            <person name="Coleine C."/>
            <person name="Stajich J.E."/>
            <person name="Selbmann L."/>
        </authorList>
    </citation>
    <scope>NUCLEOTIDE SEQUENCE</scope>
    <source>
        <strain evidence="1">CCFEE 5737</strain>
    </source>
</reference>
<proteinExistence type="predicted"/>
<name>A0ACC3CZY4_9PEZI</name>
<keyword evidence="2" id="KW-1185">Reference proteome</keyword>
<organism evidence="1 2">
    <name type="scientific">Coniosporium uncinatum</name>
    <dbReference type="NCBI Taxonomy" id="93489"/>
    <lineage>
        <taxon>Eukaryota</taxon>
        <taxon>Fungi</taxon>
        <taxon>Dikarya</taxon>
        <taxon>Ascomycota</taxon>
        <taxon>Pezizomycotina</taxon>
        <taxon>Dothideomycetes</taxon>
        <taxon>Dothideomycetes incertae sedis</taxon>
        <taxon>Coniosporium</taxon>
    </lineage>
</organism>
<protein>
    <submittedName>
        <fullName evidence="1">Uncharacterized protein</fullName>
    </submittedName>
</protein>
<dbReference type="Proteomes" id="UP001186974">
    <property type="component" value="Unassembled WGS sequence"/>
</dbReference>
<dbReference type="EMBL" id="JAWDJW010009106">
    <property type="protein sequence ID" value="KAK3059793.1"/>
    <property type="molecule type" value="Genomic_DNA"/>
</dbReference>
<evidence type="ECO:0000313" key="2">
    <source>
        <dbReference type="Proteomes" id="UP001186974"/>
    </source>
</evidence>
<gene>
    <name evidence="1" type="ORF">LTS18_010047</name>
</gene>
<comment type="caution">
    <text evidence="1">The sequence shown here is derived from an EMBL/GenBank/DDBJ whole genome shotgun (WGS) entry which is preliminary data.</text>
</comment>
<accession>A0ACC3CZY4</accession>
<evidence type="ECO:0000313" key="1">
    <source>
        <dbReference type="EMBL" id="KAK3059793.1"/>
    </source>
</evidence>